<dbReference type="RefSeq" id="WP_160727981.1">
    <property type="nucleotide sequence ID" value="NZ_WTYC01000004.1"/>
</dbReference>
<dbReference type="Proteomes" id="UP000448199">
    <property type="component" value="Unassembled WGS sequence"/>
</dbReference>
<dbReference type="OrthoDB" id="9806326at2"/>
<dbReference type="Pfam" id="PF01963">
    <property type="entry name" value="TraB_PrgY_gumN"/>
    <property type="match status" value="1"/>
</dbReference>
<evidence type="ECO:0000313" key="3">
    <source>
        <dbReference type="Proteomes" id="UP000448199"/>
    </source>
</evidence>
<dbReference type="PANTHER" id="PTHR40590">
    <property type="entry name" value="CYTOPLASMIC PROTEIN-RELATED"/>
    <property type="match status" value="1"/>
</dbReference>
<accession>A0A844XSP8</accession>
<dbReference type="PROSITE" id="PS51257">
    <property type="entry name" value="PROKAR_LIPOPROTEIN"/>
    <property type="match status" value="1"/>
</dbReference>
<sequence>MNPSRLLAAALAFLLASCGSDASEPSAAASAEGFPAFYEIAGRDGEIEGWLFGTVHALPADVEWRSRRLDAVIDEADLLLVEVADLSDREGMALIFRSMAFDDVPASSIHARIAPAARSSLDLLLAEGEIPTGHLDAMESWAAALTLAQLASTGDPQYGADRALISEFAGRSVVEFEGVRGQLSLFDSLPETEQVDLLEAVIAEASGRKDRASEMTVAWKTGDLPALEKSSGEGFLGDPELRAALLTSRNEAWLSRLQPLLQQPERPLIAVGAAHLLGEDGLPALLAREGYTVRRVQ</sequence>
<keyword evidence="3" id="KW-1185">Reference proteome</keyword>
<proteinExistence type="predicted"/>
<reference evidence="2 3" key="1">
    <citation type="submission" date="2019-12" db="EMBL/GenBank/DDBJ databases">
        <title>Genomic-based taxomic classification of the family Erythrobacteraceae.</title>
        <authorList>
            <person name="Xu L."/>
        </authorList>
    </citation>
    <scope>NUCLEOTIDE SEQUENCE [LARGE SCALE GENOMIC DNA]</scope>
    <source>
        <strain evidence="2 3">DSM 17792</strain>
    </source>
</reference>
<dbReference type="EMBL" id="WTYC01000004">
    <property type="protein sequence ID" value="MXO48424.1"/>
    <property type="molecule type" value="Genomic_DNA"/>
</dbReference>
<evidence type="ECO:0000256" key="1">
    <source>
        <dbReference type="SAM" id="SignalP"/>
    </source>
</evidence>
<protein>
    <submittedName>
        <fullName evidence="2">TraB/GumN family protein</fullName>
    </submittedName>
</protein>
<feature type="chain" id="PRO_5033059751" evidence="1">
    <location>
        <begin position="23"/>
        <end position="297"/>
    </location>
</feature>
<gene>
    <name evidence="2" type="ORF">GRI69_09160</name>
</gene>
<feature type="signal peptide" evidence="1">
    <location>
        <begin position="1"/>
        <end position="22"/>
    </location>
</feature>
<dbReference type="AlphaFoldDB" id="A0A844XSP8"/>
<keyword evidence="1" id="KW-0732">Signal</keyword>
<organism evidence="2 3">
    <name type="scientific">Qipengyuania vulgaris</name>
    <dbReference type="NCBI Taxonomy" id="291985"/>
    <lineage>
        <taxon>Bacteria</taxon>
        <taxon>Pseudomonadati</taxon>
        <taxon>Pseudomonadota</taxon>
        <taxon>Alphaproteobacteria</taxon>
        <taxon>Sphingomonadales</taxon>
        <taxon>Erythrobacteraceae</taxon>
        <taxon>Qipengyuania</taxon>
    </lineage>
</organism>
<dbReference type="CDD" id="cd14789">
    <property type="entry name" value="Tiki"/>
    <property type="match status" value="1"/>
</dbReference>
<name>A0A844XSP8_9SPHN</name>
<evidence type="ECO:0000313" key="2">
    <source>
        <dbReference type="EMBL" id="MXO48424.1"/>
    </source>
</evidence>
<dbReference type="InterPro" id="IPR002816">
    <property type="entry name" value="TraB/PrgY/GumN_fam"/>
</dbReference>
<dbReference type="PANTHER" id="PTHR40590:SF1">
    <property type="entry name" value="CYTOPLASMIC PROTEIN"/>
    <property type="match status" value="1"/>
</dbReference>
<dbReference type="InterPro" id="IPR047111">
    <property type="entry name" value="YbaP-like"/>
</dbReference>
<comment type="caution">
    <text evidence="2">The sequence shown here is derived from an EMBL/GenBank/DDBJ whole genome shotgun (WGS) entry which is preliminary data.</text>
</comment>